<dbReference type="EMBL" id="JADPRT010000018">
    <property type="protein sequence ID" value="MBF9072829.1"/>
    <property type="molecule type" value="Genomic_DNA"/>
</dbReference>
<name>A0A931FJK4_9ACTN</name>
<evidence type="ECO:0000313" key="2">
    <source>
        <dbReference type="EMBL" id="MBF9072829.1"/>
    </source>
</evidence>
<reference evidence="2" key="1">
    <citation type="submission" date="2020-11" db="EMBL/GenBank/DDBJ databases">
        <title>Isolation and identification of active actinomycetes.</title>
        <authorList>
            <person name="Yu B."/>
        </authorList>
    </citation>
    <scope>NUCLEOTIDE SEQUENCE</scope>
    <source>
        <strain evidence="2">NEAU-YB345</strain>
    </source>
</reference>
<gene>
    <name evidence="2" type="ORF">I2501_32915</name>
</gene>
<keyword evidence="3" id="KW-1185">Reference proteome</keyword>
<proteinExistence type="predicted"/>
<accession>A0A931FJK4</accession>
<dbReference type="AlphaFoldDB" id="A0A931FJK4"/>
<sequence>MQALPAPSRELLLLAAADPTGDAALLWRAAALRGIDARAVVPVTNARLAVAAELEGAAERAQARGACPRPPRSCNGRPCSRSIPRTGPGARWTPAARAHAHTVEVNGPHLVMFTDPEPVADLIECAAAATAH</sequence>
<evidence type="ECO:0000256" key="1">
    <source>
        <dbReference type="SAM" id="MobiDB-lite"/>
    </source>
</evidence>
<dbReference type="Proteomes" id="UP000657385">
    <property type="component" value="Unassembled WGS sequence"/>
</dbReference>
<feature type="region of interest" description="Disordered" evidence="1">
    <location>
        <begin position="65"/>
        <end position="90"/>
    </location>
</feature>
<evidence type="ECO:0000313" key="3">
    <source>
        <dbReference type="Proteomes" id="UP000657385"/>
    </source>
</evidence>
<protein>
    <recommendedName>
        <fullName evidence="4">Alpha/beta hydrolase family protein</fullName>
    </recommendedName>
</protein>
<comment type="caution">
    <text evidence="2">The sequence shown here is derived from an EMBL/GenBank/DDBJ whole genome shotgun (WGS) entry which is preliminary data.</text>
</comment>
<organism evidence="2 3">
    <name type="scientific">Streptacidiphilus fuscans</name>
    <dbReference type="NCBI Taxonomy" id="2789292"/>
    <lineage>
        <taxon>Bacteria</taxon>
        <taxon>Bacillati</taxon>
        <taxon>Actinomycetota</taxon>
        <taxon>Actinomycetes</taxon>
        <taxon>Kitasatosporales</taxon>
        <taxon>Streptomycetaceae</taxon>
        <taxon>Streptacidiphilus</taxon>
    </lineage>
</organism>
<evidence type="ECO:0008006" key="4">
    <source>
        <dbReference type="Google" id="ProtNLM"/>
    </source>
</evidence>
<dbReference type="RefSeq" id="WP_196197975.1">
    <property type="nucleotide sequence ID" value="NZ_JADPRT010000018.1"/>
</dbReference>